<proteinExistence type="predicted"/>
<dbReference type="PANTHER" id="PTHR23509:SF10">
    <property type="entry name" value="LD21067P"/>
    <property type="match status" value="1"/>
</dbReference>
<feature type="region of interest" description="Disordered" evidence="2">
    <location>
        <begin position="23"/>
        <end position="42"/>
    </location>
</feature>
<feature type="domain" description="DDHD" evidence="3">
    <location>
        <begin position="404"/>
        <end position="803"/>
    </location>
</feature>
<sequence length="809" mass="91825">MAQDNLDCPPLPVRWFYAVDVPSWDPLKPPKSSNNSKTPPEEKCPMLWSPFSKRDSNSLEAAYKLGVPGKKVCCNEDYLFEVDLDNREISPIYWVDAIYQVVRATWFYQGDGNNFIPCDENLSIQIEEGYIKHKAWNPASNSDDTTSTEKNCIGQKLSERDGSASFINEINKFRRTLKKIYASNPPAEAIARLENRELYPDYGLRHSKKGTQFGNGIQVIPIHWRQDIKFGIASESEQIQRDLSLAISEDGQPTLDEITLDCVPNLRMLISDALVDVLLYMTPKFREMMLTTVTNEMNRVYNLFIDRNPNFLKIGGKISLYGHSLGSLLAFDVLCHQPPFVGPFGGIYEENLSPSVSLNDISNPFYRSQDSNINGSHSTMSPVELCSKHRQLYRRKQKQLNVNLDFEVQTLYAVGSPIGLFLLLKGLKIGSREYYNAICKVNQLKTWTDISLGNENDNVRNSEEHINDAEKMKNEGNDDIKEVDDKHEQTRKMSSGNIPFWDKEIEHMMQDSVTLIPLCYPACRSVYNIFHKADPIAFRIEPLVARHYSRNLKPALIPYHKGGLKAVQLGFQEFGINVSKTTTNILRSLSLSKPNPDESIIKRKNNRQTREKHFIERELLKRKQLKKLYAEVGSSISLINGGDTINSSRSSLVSVSSDGRTSIDTGVTRNSVDASFISDEITDRRGSLDSNFGVYGKESPRGLSVEAREKFYMSQVELPSTTEKKESFYQVKTSSSPTLTEDGQLDYQISGEEKLKSLNKSGRIDYCLQQGVLDVSYISAITDHLNYWADCDAAYFILSETYKSYDEED</sequence>
<feature type="coiled-coil region" evidence="1">
    <location>
        <begin position="452"/>
        <end position="486"/>
    </location>
</feature>
<organism evidence="4 5">
    <name type="scientific">Cetraspora pellucida</name>
    <dbReference type="NCBI Taxonomy" id="1433469"/>
    <lineage>
        <taxon>Eukaryota</taxon>
        <taxon>Fungi</taxon>
        <taxon>Fungi incertae sedis</taxon>
        <taxon>Mucoromycota</taxon>
        <taxon>Glomeromycotina</taxon>
        <taxon>Glomeromycetes</taxon>
        <taxon>Diversisporales</taxon>
        <taxon>Gigasporaceae</taxon>
        <taxon>Cetraspora</taxon>
    </lineage>
</organism>
<dbReference type="OrthoDB" id="431378at2759"/>
<dbReference type="InterPro" id="IPR058055">
    <property type="entry name" value="PA-PLA1"/>
</dbReference>
<dbReference type="SUPFAM" id="SSF53474">
    <property type="entry name" value="alpha/beta-Hydrolases"/>
    <property type="match status" value="1"/>
</dbReference>
<gene>
    <name evidence="4" type="ORF">CPELLU_LOCUS3365</name>
</gene>
<dbReference type="PANTHER" id="PTHR23509">
    <property type="entry name" value="PA-PL1 PHOSPHOLIPASE FAMILY"/>
    <property type="match status" value="1"/>
</dbReference>
<dbReference type="EMBL" id="CAJVQA010001624">
    <property type="protein sequence ID" value="CAG8520576.1"/>
    <property type="molecule type" value="Genomic_DNA"/>
</dbReference>
<evidence type="ECO:0000256" key="1">
    <source>
        <dbReference type="SAM" id="Coils"/>
    </source>
</evidence>
<dbReference type="SMART" id="SM01127">
    <property type="entry name" value="DDHD"/>
    <property type="match status" value="1"/>
</dbReference>
<dbReference type="Proteomes" id="UP000789759">
    <property type="component" value="Unassembled WGS sequence"/>
</dbReference>
<dbReference type="Pfam" id="PF02862">
    <property type="entry name" value="DDHD"/>
    <property type="match status" value="1"/>
</dbReference>
<evidence type="ECO:0000313" key="4">
    <source>
        <dbReference type="EMBL" id="CAG8520576.1"/>
    </source>
</evidence>
<keyword evidence="5" id="KW-1185">Reference proteome</keyword>
<dbReference type="InterPro" id="IPR004177">
    <property type="entry name" value="DDHD_dom"/>
</dbReference>
<dbReference type="AlphaFoldDB" id="A0A9N9FAA1"/>
<evidence type="ECO:0000313" key="5">
    <source>
        <dbReference type="Proteomes" id="UP000789759"/>
    </source>
</evidence>
<dbReference type="Pfam" id="PF23463">
    <property type="entry name" value="WWE_2"/>
    <property type="match status" value="1"/>
</dbReference>
<keyword evidence="1" id="KW-0175">Coiled coil</keyword>
<dbReference type="PROSITE" id="PS51043">
    <property type="entry name" value="DDHD"/>
    <property type="match status" value="1"/>
</dbReference>
<dbReference type="GO" id="GO:0005737">
    <property type="term" value="C:cytoplasm"/>
    <property type="evidence" value="ECO:0007669"/>
    <property type="project" value="TreeGrafter"/>
</dbReference>
<protein>
    <submittedName>
        <fullName evidence="4">22122_t:CDS:1</fullName>
    </submittedName>
</protein>
<name>A0A9N9FAA1_9GLOM</name>
<dbReference type="GO" id="GO:0046872">
    <property type="term" value="F:metal ion binding"/>
    <property type="evidence" value="ECO:0007669"/>
    <property type="project" value="InterPro"/>
</dbReference>
<dbReference type="GO" id="GO:0004620">
    <property type="term" value="F:phospholipase activity"/>
    <property type="evidence" value="ECO:0007669"/>
    <property type="project" value="TreeGrafter"/>
</dbReference>
<comment type="caution">
    <text evidence="4">The sequence shown here is derived from an EMBL/GenBank/DDBJ whole genome shotgun (WGS) entry which is preliminary data.</text>
</comment>
<dbReference type="InterPro" id="IPR057826">
    <property type="entry name" value="WWE_C20G8.02"/>
</dbReference>
<accession>A0A9N9FAA1</accession>
<evidence type="ECO:0000259" key="3">
    <source>
        <dbReference type="PROSITE" id="PS51043"/>
    </source>
</evidence>
<reference evidence="4" key="1">
    <citation type="submission" date="2021-06" db="EMBL/GenBank/DDBJ databases">
        <authorList>
            <person name="Kallberg Y."/>
            <person name="Tangrot J."/>
            <person name="Rosling A."/>
        </authorList>
    </citation>
    <scope>NUCLEOTIDE SEQUENCE</scope>
    <source>
        <strain evidence="4">FL966</strain>
    </source>
</reference>
<evidence type="ECO:0000256" key="2">
    <source>
        <dbReference type="SAM" id="MobiDB-lite"/>
    </source>
</evidence>
<dbReference type="InterPro" id="IPR029058">
    <property type="entry name" value="AB_hydrolase_fold"/>
</dbReference>